<dbReference type="SUPFAM" id="SSF75011">
    <property type="entry name" value="3-carboxy-cis,cis-mucoante lactonizing enzyme"/>
    <property type="match status" value="1"/>
</dbReference>
<accession>A0A0A1TH67</accession>
<dbReference type="GO" id="GO:0017057">
    <property type="term" value="F:6-phosphogluconolactonase activity"/>
    <property type="evidence" value="ECO:0007669"/>
    <property type="project" value="TreeGrafter"/>
</dbReference>
<dbReference type="OrthoDB" id="1715191at2759"/>
<proteinExistence type="inferred from homology"/>
<dbReference type="EMBL" id="CDHN01000003">
    <property type="protein sequence ID" value="CEJ89835.1"/>
    <property type="molecule type" value="Genomic_DNA"/>
</dbReference>
<comment type="similarity">
    <text evidence="1">Belongs to the cycloisomerase 2 family.</text>
</comment>
<dbReference type="AlphaFoldDB" id="A0A0A1TH67"/>
<dbReference type="PANTHER" id="PTHR30344:SF4">
    <property type="entry name" value="CYCLASE, PUTATIVE (AFU_ORTHOLOGUE AFUA_6G11580)-RELATED"/>
    <property type="match status" value="1"/>
</dbReference>
<keyword evidence="3" id="KW-1185">Reference proteome</keyword>
<gene>
    <name evidence="2" type="ORF">VHEMI05659</name>
</gene>
<evidence type="ECO:0000256" key="1">
    <source>
        <dbReference type="ARBA" id="ARBA00005564"/>
    </source>
</evidence>
<dbReference type="PANTHER" id="PTHR30344">
    <property type="entry name" value="6-PHOSPHOGLUCONOLACTONASE-RELATED"/>
    <property type="match status" value="1"/>
</dbReference>
<organism evidence="2 3">
    <name type="scientific">[Torrubiella] hemipterigena</name>
    <dbReference type="NCBI Taxonomy" id="1531966"/>
    <lineage>
        <taxon>Eukaryota</taxon>
        <taxon>Fungi</taxon>
        <taxon>Dikarya</taxon>
        <taxon>Ascomycota</taxon>
        <taxon>Pezizomycotina</taxon>
        <taxon>Sordariomycetes</taxon>
        <taxon>Hypocreomycetidae</taxon>
        <taxon>Hypocreales</taxon>
        <taxon>Clavicipitaceae</taxon>
        <taxon>Clavicipitaceae incertae sedis</taxon>
        <taxon>'Torrubiella' clade</taxon>
    </lineage>
</organism>
<dbReference type="InterPro" id="IPR050282">
    <property type="entry name" value="Cycloisomerase_2"/>
</dbReference>
<evidence type="ECO:0000313" key="3">
    <source>
        <dbReference type="Proteomes" id="UP000039046"/>
    </source>
</evidence>
<reference evidence="2 3" key="1">
    <citation type="journal article" date="2015" name="Genome Announc.">
        <title>Draft Genome Sequence and Gene Annotation of the Entomopathogenic Fungus Verticillium hemipterigenum.</title>
        <authorList>
            <person name="Horn F."/>
            <person name="Habel A."/>
            <person name="Scharf D.H."/>
            <person name="Dworschak J."/>
            <person name="Brakhage A.A."/>
            <person name="Guthke R."/>
            <person name="Hertweck C."/>
            <person name="Linde J."/>
        </authorList>
    </citation>
    <scope>NUCLEOTIDE SEQUENCE [LARGE SCALE GENOMIC DNA]</scope>
</reference>
<dbReference type="HOGENOM" id="CLU_052062_0_0_1"/>
<sequence length="413" mass="45156">MDFIVGTFNTSNLYTLQFDPRQESISVRSISQALVGHSWLALSRDKKTLYCTSWGTPKSCIAAFKIPQDGGRLEFINSLPVDGRPGYVCCSASHVYSVGGATGNVFTIREDGGLENEVQTLDFVQQITENMSEKRGAVAHGDFGGLRHGAHSCDLSPDGKTLYVADIGRNCVWAYGVAPAESKHDARNGSYTNGTYIDKRLNHLTLDIKAIAPRAYDGPRHTWPHPNGKVLYSLQEHSSMVDAFLIVRDDQGIITELRLCGSGNILPEMETRTDFWADEVRLSSGPDASRPRYLYASTRGLNKATKGYVSVFEIDGEGLFVSEQAVDIWQTPTSGGIANAIEPAPWCQAPGAEHLQYLALTDSQEGTVSILSFDGKSLRQACITTLQEELSMPDEPRGGETRLIIEAATAVWL</sequence>
<dbReference type="InterPro" id="IPR019405">
    <property type="entry name" value="Lactonase_7-beta_prop"/>
</dbReference>
<dbReference type="Pfam" id="PF10282">
    <property type="entry name" value="Lactonase"/>
    <property type="match status" value="1"/>
</dbReference>
<evidence type="ECO:0000313" key="2">
    <source>
        <dbReference type="EMBL" id="CEJ89835.1"/>
    </source>
</evidence>
<dbReference type="Proteomes" id="UP000039046">
    <property type="component" value="Unassembled WGS sequence"/>
</dbReference>
<name>A0A0A1TH67_9HYPO</name>
<evidence type="ECO:0008006" key="4">
    <source>
        <dbReference type="Google" id="ProtNLM"/>
    </source>
</evidence>
<dbReference type="InterPro" id="IPR015943">
    <property type="entry name" value="WD40/YVTN_repeat-like_dom_sf"/>
</dbReference>
<dbReference type="STRING" id="1531966.A0A0A1TH67"/>
<dbReference type="Gene3D" id="2.130.10.10">
    <property type="entry name" value="YVTN repeat-like/Quinoprotein amine dehydrogenase"/>
    <property type="match status" value="1"/>
</dbReference>
<protein>
    <recommendedName>
        <fullName evidence="4">Muconate cycloisomerase 1</fullName>
    </recommendedName>
</protein>